<evidence type="ECO:0000313" key="4">
    <source>
        <dbReference type="EMBL" id="CPR21566.1"/>
    </source>
</evidence>
<evidence type="ECO:0000256" key="1">
    <source>
        <dbReference type="ARBA" id="ARBA00022801"/>
    </source>
</evidence>
<dbReference type="InterPro" id="IPR036264">
    <property type="entry name" value="Bact_exopeptidase_dim_dom"/>
</dbReference>
<feature type="binding site" evidence="2">
    <location>
        <position position="104"/>
    </location>
    <ligand>
        <name>Mn(2+)</name>
        <dbReference type="ChEBI" id="CHEBI:29035"/>
        <label>2</label>
    </ligand>
</feature>
<dbReference type="PANTHER" id="PTHR11014">
    <property type="entry name" value="PEPTIDASE M20 FAMILY MEMBER"/>
    <property type="match status" value="1"/>
</dbReference>
<dbReference type="AlphaFoldDB" id="A0A0G4K2L4"/>
<dbReference type="InterPro" id="IPR017439">
    <property type="entry name" value="Amidohydrolase"/>
</dbReference>
<feature type="binding site" evidence="2">
    <location>
        <position position="367"/>
    </location>
    <ligand>
        <name>Mn(2+)</name>
        <dbReference type="ChEBI" id="CHEBI:29035"/>
        <label>2</label>
    </ligand>
</feature>
<dbReference type="OrthoDB" id="9777385at2"/>
<keyword evidence="5" id="KW-1185">Reference proteome</keyword>
<dbReference type="SUPFAM" id="SSF53187">
    <property type="entry name" value="Zn-dependent exopeptidases"/>
    <property type="match status" value="1"/>
</dbReference>
<feature type="binding site" evidence="2">
    <location>
        <position position="106"/>
    </location>
    <ligand>
        <name>Mn(2+)</name>
        <dbReference type="ChEBI" id="CHEBI:29035"/>
        <label>2</label>
    </ligand>
</feature>
<dbReference type="PIRSF" id="PIRSF005962">
    <property type="entry name" value="Pept_M20D_amidohydro"/>
    <property type="match status" value="1"/>
</dbReference>
<reference evidence="5" key="1">
    <citation type="submission" date="2015-01" db="EMBL/GenBank/DDBJ databases">
        <authorList>
            <person name="Paterson Steve"/>
        </authorList>
    </citation>
    <scope>NUCLEOTIDE SEQUENCE [LARGE SCALE GENOMIC DNA]</scope>
    <source>
        <strain evidence="5">OBR1</strain>
    </source>
</reference>
<organism evidence="4 5">
    <name type="scientific">Brenneria goodwinii</name>
    <dbReference type="NCBI Taxonomy" id="1109412"/>
    <lineage>
        <taxon>Bacteria</taxon>
        <taxon>Pseudomonadati</taxon>
        <taxon>Pseudomonadota</taxon>
        <taxon>Gammaproteobacteria</taxon>
        <taxon>Enterobacterales</taxon>
        <taxon>Pectobacteriaceae</taxon>
        <taxon>Brenneria</taxon>
    </lineage>
</organism>
<evidence type="ECO:0000259" key="3">
    <source>
        <dbReference type="Pfam" id="PF07687"/>
    </source>
</evidence>
<gene>
    <name evidence="4" type="ORF">BN1221_04958c</name>
</gene>
<dbReference type="GO" id="GO:0046872">
    <property type="term" value="F:metal ion binding"/>
    <property type="evidence" value="ECO:0007669"/>
    <property type="project" value="UniProtKB-KW"/>
</dbReference>
<dbReference type="Proteomes" id="UP000044377">
    <property type="component" value="Unassembled WGS sequence"/>
</dbReference>
<dbReference type="Pfam" id="PF07687">
    <property type="entry name" value="M20_dimer"/>
    <property type="match status" value="1"/>
</dbReference>
<dbReference type="Gene3D" id="3.40.630.10">
    <property type="entry name" value="Zn peptidases"/>
    <property type="match status" value="1"/>
</dbReference>
<dbReference type="EC" id="3.5.1.47" evidence="4"/>
<comment type="cofactor">
    <cofactor evidence="2">
        <name>Mn(2+)</name>
        <dbReference type="ChEBI" id="CHEBI:29035"/>
    </cofactor>
    <text evidence="2">The Mn(2+) ion enhances activity.</text>
</comment>
<dbReference type="STRING" id="1109412.BN1221_04958c"/>
<dbReference type="EMBL" id="CGIG01000001">
    <property type="protein sequence ID" value="CPR21566.1"/>
    <property type="molecule type" value="Genomic_DNA"/>
</dbReference>
<dbReference type="Gene3D" id="3.30.70.360">
    <property type="match status" value="1"/>
</dbReference>
<sequence length="396" mass="42198">MNDTILKKISGYLPELIAIRQDIHQHPEAAFEEQRTSELVAGTLASWGIEVTRGFAGTGLVGTIVGNRPGGRRIGLRADMDALNMQETSGLPYSSVCLGKMHACGHDGHTAMLLGAARYLAEHPDFAGTVHFIFQPAEEEGGGGRVMIEEGLFERFPCDAVYGLHNEPGLPVGRFGIRPGPMLASVDTWSVKFKGTGGHGAVPHRATDPSMPLAHFLLGLQTIIGRNVPARETAVLSAGYISAGHARSANVIPSEIVVRGTARSYEASVRDTLEQRLSDLALNLAAAHQCTAEVCYERGYPALVNAAPQTELAAAAAVCTVGEQGVDAAYPPITAGEDFAYMLKARPGAFMLIGNGIQPDGTFHHVHTPLFDFNDDILPIGIGYWINIVKLELGGE</sequence>
<evidence type="ECO:0000256" key="2">
    <source>
        <dbReference type="PIRSR" id="PIRSR005962-1"/>
    </source>
</evidence>
<feature type="domain" description="Peptidase M20 dimerisation" evidence="3">
    <location>
        <begin position="188"/>
        <end position="283"/>
    </location>
</feature>
<keyword evidence="2" id="KW-0464">Manganese</keyword>
<dbReference type="GO" id="GO:0050118">
    <property type="term" value="F:N-acetyldiaminopimelate deacetylase activity"/>
    <property type="evidence" value="ECO:0007669"/>
    <property type="project" value="UniProtKB-EC"/>
</dbReference>
<protein>
    <submittedName>
        <fullName evidence="4">N-acetyl-L,L-diaminopimelate deacetylase</fullName>
        <ecNumber evidence="4">3.5.1.47</ecNumber>
    </submittedName>
</protein>
<dbReference type="InterPro" id="IPR002933">
    <property type="entry name" value="Peptidase_M20"/>
</dbReference>
<dbReference type="PANTHER" id="PTHR11014:SF63">
    <property type="entry name" value="METALLOPEPTIDASE, PUTATIVE (AFU_ORTHOLOGUE AFUA_6G09600)-RELATED"/>
    <property type="match status" value="1"/>
</dbReference>
<keyword evidence="2" id="KW-0479">Metal-binding</keyword>
<dbReference type="NCBIfam" id="TIGR01891">
    <property type="entry name" value="amidohydrolases"/>
    <property type="match status" value="1"/>
</dbReference>
<accession>A0A0G4K2L4</accession>
<proteinExistence type="predicted"/>
<dbReference type="CDD" id="cd05666">
    <property type="entry name" value="M20_Acy1-like"/>
    <property type="match status" value="1"/>
</dbReference>
<feature type="binding site" evidence="2">
    <location>
        <position position="165"/>
    </location>
    <ligand>
        <name>Mn(2+)</name>
        <dbReference type="ChEBI" id="CHEBI:29035"/>
        <label>2</label>
    </ligand>
</feature>
<evidence type="ECO:0000313" key="5">
    <source>
        <dbReference type="Proteomes" id="UP000044377"/>
    </source>
</evidence>
<keyword evidence="1 4" id="KW-0378">Hydrolase</keyword>
<dbReference type="Pfam" id="PF01546">
    <property type="entry name" value="Peptidase_M20"/>
    <property type="match status" value="1"/>
</dbReference>
<feature type="binding site" evidence="2">
    <location>
        <position position="139"/>
    </location>
    <ligand>
        <name>Mn(2+)</name>
        <dbReference type="ChEBI" id="CHEBI:29035"/>
        <label>2</label>
    </ligand>
</feature>
<dbReference type="SUPFAM" id="SSF55031">
    <property type="entry name" value="Bacterial exopeptidase dimerisation domain"/>
    <property type="match status" value="1"/>
</dbReference>
<dbReference type="RefSeq" id="WP_048639532.1">
    <property type="nucleotide sequence ID" value="NZ_CGIG01000001.1"/>
</dbReference>
<name>A0A0G4K2L4_9GAMM</name>
<dbReference type="InterPro" id="IPR011650">
    <property type="entry name" value="Peptidase_M20_dimer"/>
</dbReference>